<dbReference type="OrthoDB" id="58529at2759"/>
<evidence type="ECO:0000313" key="4">
    <source>
        <dbReference type="EMBL" id="PIC42179.1"/>
    </source>
</evidence>
<feature type="domain" description="ShKT" evidence="3">
    <location>
        <begin position="36"/>
        <end position="71"/>
    </location>
</feature>
<dbReference type="SUPFAM" id="SSF50814">
    <property type="entry name" value="Lipocalins"/>
    <property type="match status" value="1"/>
</dbReference>
<dbReference type="Pfam" id="PF08768">
    <property type="entry name" value="THAP4_heme-bd"/>
    <property type="match status" value="2"/>
</dbReference>
<reference evidence="5" key="1">
    <citation type="submission" date="2017-10" db="EMBL/GenBank/DDBJ databases">
        <title>Rapid genome shrinkage in a self-fertile nematode reveals novel sperm competition proteins.</title>
        <authorList>
            <person name="Yin D."/>
            <person name="Schwarz E.M."/>
            <person name="Thomas C.G."/>
            <person name="Felde R.L."/>
            <person name="Korf I.F."/>
            <person name="Cutter A.D."/>
            <person name="Schartner C.M."/>
            <person name="Ralston E.J."/>
            <person name="Meyer B.J."/>
            <person name="Haag E.S."/>
        </authorList>
    </citation>
    <scope>NUCLEOTIDE SEQUENCE [LARGE SCALE GENOMIC DNA]</scope>
    <source>
        <strain evidence="5">JU1422</strain>
    </source>
</reference>
<keyword evidence="2" id="KW-0732">Signal</keyword>
<protein>
    <recommendedName>
        <fullName evidence="3">ShKT domain-containing protein</fullName>
    </recommendedName>
</protein>
<feature type="signal peptide" evidence="2">
    <location>
        <begin position="1"/>
        <end position="29"/>
    </location>
</feature>
<evidence type="ECO:0000259" key="3">
    <source>
        <dbReference type="PROSITE" id="PS51670"/>
    </source>
</evidence>
<sequence length="282" mass="32283">MINRFPWSSSVYFCHLLIISIVIFHTSSDAKIAPKCRDTDMNCAVWVASNSSDCENVELVSSHCLRTCQSCGEPIDPKYDVKLLPPKLKSIAWMVGRWRSEFGGKAFFPTIPKFTYGEQVDITIADNAEDARTPLLNYTAFAWDINMPDGDPTEIHSENGYIAIDYDKEQEKEYVSLNTAMSNDGKNQEISEALKHKIPPESTFYIVGFMTIEEGESGPNQVKFRLQRIGRISFSHDSAVRIMFREWTLLDENRLEARLLMTTTITRRLMEHTAVIYKKIYP</sequence>
<dbReference type="EMBL" id="PDUG01000003">
    <property type="protein sequence ID" value="PIC42179.1"/>
    <property type="molecule type" value="Genomic_DNA"/>
</dbReference>
<dbReference type="InterPro" id="IPR003582">
    <property type="entry name" value="ShKT_dom"/>
</dbReference>
<dbReference type="CDD" id="cd07828">
    <property type="entry name" value="lipocalin_heme-bd-THAP4-like"/>
    <property type="match status" value="1"/>
</dbReference>
<proteinExistence type="predicted"/>
<dbReference type="Gene3D" id="2.40.128.20">
    <property type="match status" value="1"/>
</dbReference>
<gene>
    <name evidence="4" type="primary">Cni-C28H8.5</name>
    <name evidence="4" type="synonym">Cnig_chr_III.g9343</name>
    <name evidence="4" type="ORF">B9Z55_009343</name>
</gene>
<accession>A0A2G5URN4</accession>
<comment type="caution">
    <text evidence="4">The sequence shown here is derived from an EMBL/GenBank/DDBJ whole genome shotgun (WGS) entry which is preliminary data.</text>
</comment>
<dbReference type="InterPro" id="IPR012674">
    <property type="entry name" value="Calycin"/>
</dbReference>
<evidence type="ECO:0000256" key="1">
    <source>
        <dbReference type="PROSITE-ProRule" id="PRU01005"/>
    </source>
</evidence>
<dbReference type="AlphaFoldDB" id="A0A2G5URN4"/>
<organism evidence="4 5">
    <name type="scientific">Caenorhabditis nigoni</name>
    <dbReference type="NCBI Taxonomy" id="1611254"/>
    <lineage>
        <taxon>Eukaryota</taxon>
        <taxon>Metazoa</taxon>
        <taxon>Ecdysozoa</taxon>
        <taxon>Nematoda</taxon>
        <taxon>Chromadorea</taxon>
        <taxon>Rhabditida</taxon>
        <taxon>Rhabditina</taxon>
        <taxon>Rhabditomorpha</taxon>
        <taxon>Rhabditoidea</taxon>
        <taxon>Rhabditidae</taxon>
        <taxon>Peloderinae</taxon>
        <taxon>Caenorhabditis</taxon>
    </lineage>
</organism>
<name>A0A2G5URN4_9PELO</name>
<keyword evidence="5" id="KW-1185">Reference proteome</keyword>
<evidence type="ECO:0000256" key="2">
    <source>
        <dbReference type="SAM" id="SignalP"/>
    </source>
</evidence>
<comment type="caution">
    <text evidence="1">Lacks conserved residue(s) required for the propagation of feature annotation.</text>
</comment>
<dbReference type="InterPro" id="IPR045165">
    <property type="entry name" value="Nitrobindin"/>
</dbReference>
<dbReference type="PANTHER" id="PTHR15854">
    <property type="entry name" value="THAP4 PROTEIN"/>
    <property type="match status" value="1"/>
</dbReference>
<dbReference type="PANTHER" id="PTHR15854:SF2">
    <property type="entry name" value="MARVEL DOMAIN-CONTAINING PROTEIN-RELATED"/>
    <property type="match status" value="1"/>
</dbReference>
<dbReference type="Proteomes" id="UP000230233">
    <property type="component" value="Chromosome III"/>
</dbReference>
<dbReference type="InterPro" id="IPR014878">
    <property type="entry name" value="THAP4-like_heme-bd"/>
</dbReference>
<dbReference type="PROSITE" id="PS51670">
    <property type="entry name" value="SHKT"/>
    <property type="match status" value="1"/>
</dbReference>
<evidence type="ECO:0000313" key="5">
    <source>
        <dbReference type="Proteomes" id="UP000230233"/>
    </source>
</evidence>
<feature type="chain" id="PRO_5013566281" description="ShKT domain-containing protein" evidence="2">
    <location>
        <begin position="30"/>
        <end position="282"/>
    </location>
</feature>